<accession>A0A368HCN9</accession>
<reference evidence="2 3" key="1">
    <citation type="submission" date="2014-10" db="EMBL/GenBank/DDBJ databases">
        <title>Draft genome of the hookworm Ancylostoma caninum.</title>
        <authorList>
            <person name="Mitreva M."/>
        </authorList>
    </citation>
    <scope>NUCLEOTIDE SEQUENCE [LARGE SCALE GENOMIC DNA]</scope>
    <source>
        <strain evidence="2 3">Baltimore</strain>
    </source>
</reference>
<protein>
    <submittedName>
        <fullName evidence="2">Uncharacterized protein</fullName>
    </submittedName>
</protein>
<keyword evidence="1" id="KW-0732">Signal</keyword>
<proteinExistence type="predicted"/>
<dbReference type="EMBL" id="JOJR01000003">
    <property type="protein sequence ID" value="RCN53170.1"/>
    <property type="molecule type" value="Genomic_DNA"/>
</dbReference>
<evidence type="ECO:0000313" key="3">
    <source>
        <dbReference type="Proteomes" id="UP000252519"/>
    </source>
</evidence>
<keyword evidence="3" id="KW-1185">Reference proteome</keyword>
<dbReference type="Proteomes" id="UP000252519">
    <property type="component" value="Unassembled WGS sequence"/>
</dbReference>
<name>A0A368HCN9_ANCCA</name>
<evidence type="ECO:0000256" key="1">
    <source>
        <dbReference type="SAM" id="SignalP"/>
    </source>
</evidence>
<organism evidence="2 3">
    <name type="scientific">Ancylostoma caninum</name>
    <name type="common">Dog hookworm</name>
    <dbReference type="NCBI Taxonomy" id="29170"/>
    <lineage>
        <taxon>Eukaryota</taxon>
        <taxon>Metazoa</taxon>
        <taxon>Ecdysozoa</taxon>
        <taxon>Nematoda</taxon>
        <taxon>Chromadorea</taxon>
        <taxon>Rhabditida</taxon>
        <taxon>Rhabditina</taxon>
        <taxon>Rhabditomorpha</taxon>
        <taxon>Strongyloidea</taxon>
        <taxon>Ancylostomatidae</taxon>
        <taxon>Ancylostomatinae</taxon>
        <taxon>Ancylostoma</taxon>
    </lineage>
</organism>
<feature type="signal peptide" evidence="1">
    <location>
        <begin position="1"/>
        <end position="20"/>
    </location>
</feature>
<comment type="caution">
    <text evidence="2">The sequence shown here is derived from an EMBL/GenBank/DDBJ whole genome shotgun (WGS) entry which is preliminary data.</text>
</comment>
<evidence type="ECO:0000313" key="2">
    <source>
        <dbReference type="EMBL" id="RCN53170.1"/>
    </source>
</evidence>
<feature type="chain" id="PRO_5017008807" evidence="1">
    <location>
        <begin position="21"/>
        <end position="97"/>
    </location>
</feature>
<dbReference type="AlphaFoldDB" id="A0A368HCN9"/>
<sequence>MSHFYILLTVILALTLGSTAMFEGGLGGGFGYGGGHGLGSYYGVVDGVMVDGVRGNIERRHANTRKTTTRRLLPVLCNIHPSDMADINASACQHINL</sequence>
<gene>
    <name evidence="2" type="ORF">ANCCAN_00724</name>
</gene>